<dbReference type="CDD" id="cd06324">
    <property type="entry name" value="PBP1_ABC_sugar_binding-like"/>
    <property type="match status" value="1"/>
</dbReference>
<sequence length="377" mass="41708">MALPPVPLVSLLQKCWRLCLLAFLLGGPAYGAAQSVVFINPGRSSEVYWHTASEAMESAARSLRMSLEVRYAERNPLQAIAIAREIAARPSGSRPRFVILSNDHSVAPEILRTLEAARIDSLMAFSGVPDSQRDALGRPREKFRHWLGSLEPQAQEAGYMTAKALIEAARESRIVGGKDGKLHMLAIAGDRSTPSSLARNEGMRKAVAEAGDVLLEQEVYGEWRRDRAAEQMRVLMLRYPEARLVWSGNDDMAFGAMDAWRARGGSPGRDGFFSAINTSAAALAAMRSGELAALAGGHYLAGAWAMVMLYDYAHGRDFSSEGLELQRPMFVLVDPLLIDRFEQRLGAPHKLLDFRKYSKVLNSRLKVYGFETDRLLR</sequence>
<comment type="subcellular location">
    <subcellularLocation>
        <location evidence="1">Cell envelope</location>
    </subcellularLocation>
</comment>
<evidence type="ECO:0000256" key="1">
    <source>
        <dbReference type="ARBA" id="ARBA00004196"/>
    </source>
</evidence>
<proteinExistence type="inferred from homology"/>
<comment type="caution">
    <text evidence="5">The sequence shown here is derived from an EMBL/GenBank/DDBJ whole genome shotgun (WGS) entry which is preliminary data.</text>
</comment>
<organism evidence="5 6">
    <name type="scientific">Comamonas guangdongensis</name>
    <dbReference type="NCBI Taxonomy" id="510515"/>
    <lineage>
        <taxon>Bacteria</taxon>
        <taxon>Pseudomonadati</taxon>
        <taxon>Pseudomonadota</taxon>
        <taxon>Betaproteobacteria</taxon>
        <taxon>Burkholderiales</taxon>
        <taxon>Comamonadaceae</taxon>
        <taxon>Comamonas</taxon>
    </lineage>
</organism>
<evidence type="ECO:0000313" key="5">
    <source>
        <dbReference type="EMBL" id="MEX8193756.1"/>
    </source>
</evidence>
<keyword evidence="6" id="KW-1185">Reference proteome</keyword>
<dbReference type="Proteomes" id="UP001561046">
    <property type="component" value="Unassembled WGS sequence"/>
</dbReference>
<dbReference type="InterPro" id="IPR025997">
    <property type="entry name" value="SBP_2_dom"/>
</dbReference>
<keyword evidence="3" id="KW-0732">Signal</keyword>
<name>A0ABV3ZVV9_9BURK</name>
<comment type="similarity">
    <text evidence="2">Belongs to the bacterial solute-binding protein 2 family.</text>
</comment>
<evidence type="ECO:0000256" key="2">
    <source>
        <dbReference type="ARBA" id="ARBA00007639"/>
    </source>
</evidence>
<protein>
    <submittedName>
        <fullName evidence="5">ABC transporter substrate-binding protein</fullName>
    </submittedName>
</protein>
<evidence type="ECO:0000259" key="4">
    <source>
        <dbReference type="Pfam" id="PF13407"/>
    </source>
</evidence>
<reference evidence="5 6" key="1">
    <citation type="journal article" date="2013" name="Int. J. Syst. Evol. Microbiol.">
        <title>Comamonas guangdongensis sp. nov., isolated from subterranean forest sediment, and emended description of the genus Comamonas.</title>
        <authorList>
            <person name="Zhang J."/>
            <person name="Wang Y."/>
            <person name="Zhou S."/>
            <person name="Wu C."/>
            <person name="He J."/>
            <person name="Li F."/>
        </authorList>
    </citation>
    <scope>NUCLEOTIDE SEQUENCE [LARGE SCALE GENOMIC DNA]</scope>
    <source>
        <strain evidence="5 6">CCTCC AB2011133</strain>
    </source>
</reference>
<dbReference type="Gene3D" id="3.40.50.2300">
    <property type="match status" value="2"/>
</dbReference>
<evidence type="ECO:0000256" key="3">
    <source>
        <dbReference type="ARBA" id="ARBA00022729"/>
    </source>
</evidence>
<dbReference type="EMBL" id="JBFYGN010000013">
    <property type="protein sequence ID" value="MEX8193756.1"/>
    <property type="molecule type" value="Genomic_DNA"/>
</dbReference>
<dbReference type="InterPro" id="IPR028082">
    <property type="entry name" value="Peripla_BP_I"/>
</dbReference>
<dbReference type="PANTHER" id="PTHR46847:SF2">
    <property type="entry name" value="ABC TRANSPORTER SUGAR-BINDING PROTEIN"/>
    <property type="match status" value="1"/>
</dbReference>
<evidence type="ECO:0000313" key="6">
    <source>
        <dbReference type="Proteomes" id="UP001561046"/>
    </source>
</evidence>
<dbReference type="SUPFAM" id="SSF53822">
    <property type="entry name" value="Periplasmic binding protein-like I"/>
    <property type="match status" value="1"/>
</dbReference>
<feature type="domain" description="Periplasmic binding protein" evidence="4">
    <location>
        <begin position="36"/>
        <end position="316"/>
    </location>
</feature>
<dbReference type="Pfam" id="PF13407">
    <property type="entry name" value="Peripla_BP_4"/>
    <property type="match status" value="1"/>
</dbReference>
<accession>A0ABV3ZVV9</accession>
<gene>
    <name evidence="5" type="ORF">AB6724_13000</name>
</gene>
<dbReference type="PANTHER" id="PTHR46847">
    <property type="entry name" value="D-ALLOSE-BINDING PERIPLASMIC PROTEIN-RELATED"/>
    <property type="match status" value="1"/>
</dbReference>